<name>A0A016UCW8_9BILA</name>
<evidence type="ECO:0000313" key="4">
    <source>
        <dbReference type="Proteomes" id="UP000024635"/>
    </source>
</evidence>
<dbReference type="AlphaFoldDB" id="A0A016UCW8"/>
<sequence>MNSVLLLQILTFYLIHLTPLSATGSALKGEETDTSERRRGQASPDGQRPIPVCDDGMKPKAREHLVNEITSFIPNIEYACNLTDQTSLEAEISSGGFAHDGPVLLFGKPRRSKYRARDFVDDAVKEWEYDLTEMESRERFVCDLDTTKDDYAIVCLFE</sequence>
<organism evidence="3 4">
    <name type="scientific">Ancylostoma ceylanicum</name>
    <dbReference type="NCBI Taxonomy" id="53326"/>
    <lineage>
        <taxon>Eukaryota</taxon>
        <taxon>Metazoa</taxon>
        <taxon>Ecdysozoa</taxon>
        <taxon>Nematoda</taxon>
        <taxon>Chromadorea</taxon>
        <taxon>Rhabditida</taxon>
        <taxon>Rhabditina</taxon>
        <taxon>Rhabditomorpha</taxon>
        <taxon>Strongyloidea</taxon>
        <taxon>Ancylostomatidae</taxon>
        <taxon>Ancylostomatinae</taxon>
        <taxon>Ancylostoma</taxon>
    </lineage>
</organism>
<dbReference type="EMBL" id="JARK01001382">
    <property type="protein sequence ID" value="EYC12781.1"/>
    <property type="molecule type" value="Genomic_DNA"/>
</dbReference>
<feature type="region of interest" description="Disordered" evidence="1">
    <location>
        <begin position="26"/>
        <end position="54"/>
    </location>
</feature>
<keyword evidence="4" id="KW-1185">Reference proteome</keyword>
<feature type="compositionally biased region" description="Basic and acidic residues" evidence="1">
    <location>
        <begin position="28"/>
        <end position="39"/>
    </location>
</feature>
<keyword evidence="2" id="KW-0732">Signal</keyword>
<evidence type="ECO:0000313" key="3">
    <source>
        <dbReference type="EMBL" id="EYC12781.1"/>
    </source>
</evidence>
<evidence type="ECO:0000256" key="2">
    <source>
        <dbReference type="SAM" id="SignalP"/>
    </source>
</evidence>
<dbReference type="Pfam" id="PF17641">
    <property type="entry name" value="ASPRs"/>
    <property type="match status" value="1"/>
</dbReference>
<evidence type="ECO:0008006" key="5">
    <source>
        <dbReference type="Google" id="ProtNLM"/>
    </source>
</evidence>
<gene>
    <name evidence="3" type="primary">Acey_s0046.g1420</name>
    <name evidence="3" type="ORF">Y032_0046g1420</name>
</gene>
<evidence type="ECO:0000256" key="1">
    <source>
        <dbReference type="SAM" id="MobiDB-lite"/>
    </source>
</evidence>
<proteinExistence type="predicted"/>
<dbReference type="Proteomes" id="UP000024635">
    <property type="component" value="Unassembled WGS sequence"/>
</dbReference>
<reference evidence="4" key="1">
    <citation type="journal article" date="2015" name="Nat. Genet.">
        <title>The genome and transcriptome of the zoonotic hookworm Ancylostoma ceylanicum identify infection-specific gene families.</title>
        <authorList>
            <person name="Schwarz E.M."/>
            <person name="Hu Y."/>
            <person name="Antoshechkin I."/>
            <person name="Miller M.M."/>
            <person name="Sternberg P.W."/>
            <person name="Aroian R.V."/>
        </authorList>
    </citation>
    <scope>NUCLEOTIDE SEQUENCE</scope>
    <source>
        <strain evidence="4">HY135</strain>
    </source>
</reference>
<protein>
    <recommendedName>
        <fullName evidence="5">SCP domain-containing protein</fullName>
    </recommendedName>
</protein>
<comment type="caution">
    <text evidence="3">The sequence shown here is derived from an EMBL/GenBank/DDBJ whole genome shotgun (WGS) entry which is preliminary data.</text>
</comment>
<dbReference type="InterPro" id="IPR035109">
    <property type="entry name" value="ASPR"/>
</dbReference>
<accession>A0A016UCW8</accession>
<feature type="chain" id="PRO_5001488122" description="SCP domain-containing protein" evidence="2">
    <location>
        <begin position="23"/>
        <end position="158"/>
    </location>
</feature>
<feature type="signal peptide" evidence="2">
    <location>
        <begin position="1"/>
        <end position="22"/>
    </location>
</feature>